<evidence type="ECO:0000259" key="4">
    <source>
        <dbReference type="Pfam" id="PF22725"/>
    </source>
</evidence>
<proteinExistence type="inferred from homology"/>
<gene>
    <name evidence="6" type="ORF">GKD88_10225</name>
    <name evidence="5" type="ORF">GKE08_10425</name>
</gene>
<dbReference type="GeneID" id="42458278"/>
<dbReference type="PANTHER" id="PTHR22604:SF105">
    <property type="entry name" value="TRANS-1,2-DIHYDROBENZENE-1,2-DIOL DEHYDROGENASE"/>
    <property type="match status" value="1"/>
</dbReference>
<reference evidence="7 8" key="1">
    <citation type="journal article" date="2019" name="Nat. Med.">
        <title>A library of human gut bacterial isolates paired with longitudinal multiomics data enables mechanistic microbiome research.</title>
        <authorList>
            <person name="Poyet M."/>
            <person name="Groussin M."/>
            <person name="Gibbons S.M."/>
            <person name="Avila-Pacheco J."/>
            <person name="Jiang X."/>
            <person name="Kearney S.M."/>
            <person name="Perrotta A.R."/>
            <person name="Berdy B."/>
            <person name="Zhao S."/>
            <person name="Lieberman T.D."/>
            <person name="Swanson P.K."/>
            <person name="Smith M."/>
            <person name="Roesemann S."/>
            <person name="Alexander J.E."/>
            <person name="Rich S.A."/>
            <person name="Livny J."/>
            <person name="Vlamakis H."/>
            <person name="Clish C."/>
            <person name="Bullock K."/>
            <person name="Deik A."/>
            <person name="Scott J."/>
            <person name="Pierce K.A."/>
            <person name="Xavier R.J."/>
            <person name="Alm E.J."/>
        </authorList>
    </citation>
    <scope>NUCLEOTIDE SEQUENCE [LARGE SCALE GENOMIC DNA]</scope>
    <source>
        <strain evidence="5 7">BIOML-A4</strain>
        <strain evidence="6 8">BIOML-A5</strain>
    </source>
</reference>
<dbReference type="InterPro" id="IPR036291">
    <property type="entry name" value="NAD(P)-bd_dom_sf"/>
</dbReference>
<feature type="domain" description="GFO/IDH/MocA-like oxidoreductase" evidence="4">
    <location>
        <begin position="132"/>
        <end position="246"/>
    </location>
</feature>
<dbReference type="Proteomes" id="UP000433575">
    <property type="component" value="Unassembled WGS sequence"/>
</dbReference>
<dbReference type="SUPFAM" id="SSF55347">
    <property type="entry name" value="Glyceraldehyde-3-phosphate dehydrogenase-like, C-terminal domain"/>
    <property type="match status" value="1"/>
</dbReference>
<dbReference type="Proteomes" id="UP000480929">
    <property type="component" value="Unassembled WGS sequence"/>
</dbReference>
<dbReference type="AlphaFoldDB" id="A0A6N7S788"/>
<feature type="domain" description="Gfo/Idh/MocA-like oxidoreductase N-terminal" evidence="3">
    <location>
        <begin position="2"/>
        <end position="119"/>
    </location>
</feature>
<dbReference type="InterPro" id="IPR050984">
    <property type="entry name" value="Gfo/Idh/MocA_domain"/>
</dbReference>
<dbReference type="PANTHER" id="PTHR22604">
    <property type="entry name" value="OXIDOREDUCTASES"/>
    <property type="match status" value="1"/>
</dbReference>
<sequence>MMRFGILGYGGIAQRFVGDSAQVREAEITVIASRTEAKQKAAASAVKTAQIVDQYDACLSSPNVDCVYIALPHLMHKEMAMAALAQHKHVLVEKPGTLTTADWDQLCEEAKRQDCFLMEALKTPFYPSSEIVKNLIEDGAIGQVYEADVNYCYDLKDQTKPGWYIHDAKQGGALYDIGSYLYYFVLDLFPDCCEELQVQAELRNQIDVHFTCELNTRSGVRILTEGAIDRERPREALIRGTKGTLRIPYYYRAEEIILENAQGVQTIRPTLHYTDLGGEIAEVCRCVGNGWLQSPLYPQAKTREVLAFMEAIRSRFPQI</sequence>
<dbReference type="EMBL" id="WKPJ01000015">
    <property type="protein sequence ID" value="MSA89741.1"/>
    <property type="molecule type" value="Genomic_DNA"/>
</dbReference>
<evidence type="ECO:0000259" key="3">
    <source>
        <dbReference type="Pfam" id="PF01408"/>
    </source>
</evidence>
<evidence type="ECO:0008006" key="9">
    <source>
        <dbReference type="Google" id="ProtNLM"/>
    </source>
</evidence>
<accession>A0A6N7S788</accession>
<organism evidence="5 7">
    <name type="scientific">Holdemania massiliensis</name>
    <dbReference type="NCBI Taxonomy" id="1468449"/>
    <lineage>
        <taxon>Bacteria</taxon>
        <taxon>Bacillati</taxon>
        <taxon>Bacillota</taxon>
        <taxon>Erysipelotrichia</taxon>
        <taxon>Erysipelotrichales</taxon>
        <taxon>Erysipelotrichaceae</taxon>
        <taxon>Holdemania</taxon>
    </lineage>
</organism>
<dbReference type="GO" id="GO:0000166">
    <property type="term" value="F:nucleotide binding"/>
    <property type="evidence" value="ECO:0007669"/>
    <property type="project" value="InterPro"/>
</dbReference>
<evidence type="ECO:0000313" key="7">
    <source>
        <dbReference type="Proteomes" id="UP000433575"/>
    </source>
</evidence>
<dbReference type="Pfam" id="PF01408">
    <property type="entry name" value="GFO_IDH_MocA"/>
    <property type="match status" value="1"/>
</dbReference>
<dbReference type="RefSeq" id="WP_081587887.1">
    <property type="nucleotide sequence ID" value="NZ_WKPI01000017.1"/>
</dbReference>
<dbReference type="InterPro" id="IPR055170">
    <property type="entry name" value="GFO_IDH_MocA-like_dom"/>
</dbReference>
<dbReference type="EMBL" id="WKPI01000017">
    <property type="protein sequence ID" value="MSC33496.1"/>
    <property type="molecule type" value="Genomic_DNA"/>
</dbReference>
<dbReference type="Pfam" id="PF22725">
    <property type="entry name" value="GFO_IDH_MocA_C3"/>
    <property type="match status" value="1"/>
</dbReference>
<evidence type="ECO:0000256" key="2">
    <source>
        <dbReference type="ARBA" id="ARBA00023002"/>
    </source>
</evidence>
<evidence type="ECO:0000313" key="8">
    <source>
        <dbReference type="Proteomes" id="UP000480929"/>
    </source>
</evidence>
<comment type="similarity">
    <text evidence="1">Belongs to the Gfo/Idh/MocA family.</text>
</comment>
<dbReference type="GO" id="GO:0016491">
    <property type="term" value="F:oxidoreductase activity"/>
    <property type="evidence" value="ECO:0007669"/>
    <property type="project" value="UniProtKB-KW"/>
</dbReference>
<evidence type="ECO:0000313" key="6">
    <source>
        <dbReference type="EMBL" id="MSC33496.1"/>
    </source>
</evidence>
<dbReference type="SUPFAM" id="SSF51735">
    <property type="entry name" value="NAD(P)-binding Rossmann-fold domains"/>
    <property type="match status" value="1"/>
</dbReference>
<evidence type="ECO:0000313" key="5">
    <source>
        <dbReference type="EMBL" id="MSA89741.1"/>
    </source>
</evidence>
<protein>
    <recommendedName>
        <fullName evidence="9">Gfo/Idh/MocA family oxidoreductase</fullName>
    </recommendedName>
</protein>
<keyword evidence="8" id="KW-1185">Reference proteome</keyword>
<dbReference type="OrthoDB" id="9783105at2"/>
<dbReference type="Gene3D" id="3.30.360.10">
    <property type="entry name" value="Dihydrodipicolinate Reductase, domain 2"/>
    <property type="match status" value="1"/>
</dbReference>
<name>A0A6N7S788_9FIRM</name>
<comment type="caution">
    <text evidence="5">The sequence shown here is derived from an EMBL/GenBank/DDBJ whole genome shotgun (WGS) entry which is preliminary data.</text>
</comment>
<dbReference type="Gene3D" id="3.40.50.720">
    <property type="entry name" value="NAD(P)-binding Rossmann-like Domain"/>
    <property type="match status" value="1"/>
</dbReference>
<keyword evidence="2" id="KW-0560">Oxidoreductase</keyword>
<evidence type="ECO:0000256" key="1">
    <source>
        <dbReference type="ARBA" id="ARBA00010928"/>
    </source>
</evidence>
<dbReference type="InterPro" id="IPR000683">
    <property type="entry name" value="Gfo/Idh/MocA-like_OxRdtase_N"/>
</dbReference>